<keyword evidence="2" id="KW-0460">Magnesium</keyword>
<dbReference type="InterPro" id="IPR036412">
    <property type="entry name" value="HAD-like_sf"/>
</dbReference>
<dbReference type="Pfam" id="PF13242">
    <property type="entry name" value="Hydrolase_like"/>
    <property type="match status" value="1"/>
</dbReference>
<comment type="caution">
    <text evidence="4">The sequence shown here is derived from an EMBL/GenBank/DDBJ whole genome shotgun (WGS) entry which is preliminary data.</text>
</comment>
<evidence type="ECO:0000313" key="4">
    <source>
        <dbReference type="EMBL" id="PZG16284.1"/>
    </source>
</evidence>
<dbReference type="SUPFAM" id="SSF56784">
    <property type="entry name" value="HAD-like"/>
    <property type="match status" value="1"/>
</dbReference>
<evidence type="ECO:0000256" key="3">
    <source>
        <dbReference type="SAM" id="MobiDB-lite"/>
    </source>
</evidence>
<evidence type="ECO:0000256" key="2">
    <source>
        <dbReference type="ARBA" id="ARBA00022842"/>
    </source>
</evidence>
<accession>A0A2W2FMG1</accession>
<feature type="compositionally biased region" description="Polar residues" evidence="3">
    <location>
        <begin position="200"/>
        <end position="216"/>
    </location>
</feature>
<dbReference type="InterPro" id="IPR023214">
    <property type="entry name" value="HAD_sf"/>
</dbReference>
<keyword evidence="5" id="KW-1185">Reference proteome</keyword>
<reference evidence="4 5" key="1">
    <citation type="submission" date="2018-01" db="EMBL/GenBank/DDBJ databases">
        <title>Draft genome sequence of Sphaerisporangium sp. 7K107.</title>
        <authorList>
            <person name="Sahin N."/>
            <person name="Saygin H."/>
            <person name="Ay H."/>
        </authorList>
    </citation>
    <scope>NUCLEOTIDE SEQUENCE [LARGE SCALE GENOMIC DNA]</scope>
    <source>
        <strain evidence="4 5">7K107</strain>
    </source>
</reference>
<evidence type="ECO:0000256" key="1">
    <source>
        <dbReference type="ARBA" id="ARBA00022801"/>
    </source>
</evidence>
<evidence type="ECO:0000313" key="5">
    <source>
        <dbReference type="Proteomes" id="UP000248544"/>
    </source>
</evidence>
<feature type="region of interest" description="Disordered" evidence="3">
    <location>
        <begin position="138"/>
        <end position="216"/>
    </location>
</feature>
<dbReference type="EMBL" id="POUA01000742">
    <property type="protein sequence ID" value="PZG16284.1"/>
    <property type="molecule type" value="Genomic_DNA"/>
</dbReference>
<protein>
    <recommendedName>
        <fullName evidence="6">HAD family hydrolase</fullName>
    </recommendedName>
</protein>
<organism evidence="4 5">
    <name type="scientific">Spongiactinospora gelatinilytica</name>
    <dbReference type="NCBI Taxonomy" id="2666298"/>
    <lineage>
        <taxon>Bacteria</taxon>
        <taxon>Bacillati</taxon>
        <taxon>Actinomycetota</taxon>
        <taxon>Actinomycetes</taxon>
        <taxon>Streptosporangiales</taxon>
        <taxon>Streptosporangiaceae</taxon>
        <taxon>Spongiactinospora</taxon>
    </lineage>
</organism>
<dbReference type="Gene3D" id="3.40.50.1000">
    <property type="entry name" value="HAD superfamily/HAD-like"/>
    <property type="match status" value="1"/>
</dbReference>
<name>A0A2W2FMG1_9ACTN</name>
<proteinExistence type="predicted"/>
<evidence type="ECO:0008006" key="6">
    <source>
        <dbReference type="Google" id="ProtNLM"/>
    </source>
</evidence>
<dbReference type="Proteomes" id="UP000248544">
    <property type="component" value="Unassembled WGS sequence"/>
</dbReference>
<dbReference type="AlphaFoldDB" id="A0A2W2FMG1"/>
<keyword evidence="1" id="KW-0378">Hydrolase</keyword>
<dbReference type="GO" id="GO:0016787">
    <property type="term" value="F:hydrolase activity"/>
    <property type="evidence" value="ECO:0007669"/>
    <property type="project" value="UniProtKB-KW"/>
</dbReference>
<dbReference type="InterPro" id="IPR051400">
    <property type="entry name" value="HAD-like_hydrolase"/>
</dbReference>
<gene>
    <name evidence="4" type="ORF">C1I98_39015</name>
</gene>
<dbReference type="PANTHER" id="PTHR46470">
    <property type="entry name" value="N-ACYLNEURAMINATE-9-PHOSPHATASE"/>
    <property type="match status" value="1"/>
</dbReference>
<sequence>MDPYAAAALHVLRRHGGKRLIVASNTRTGVDRRPALYLGGVDELFDAVFQSSQMGGVAKPGAAFYRTVLDAAGCPPDQVLWVGDNLDKDVHGPARHGMRAVLVRRGGLAPGERLPAGTITISHISDLVPLLVPAASVRAGSGSNPASERKTEAPIGRAYSTSTADRPGGQGDTRLRARPHRRGERAGRPLPGAARFKQPQPRSSSTRNGTTCPPTS</sequence>